<feature type="region of interest" description="Disordered" evidence="1">
    <location>
        <begin position="1"/>
        <end position="22"/>
    </location>
</feature>
<protein>
    <submittedName>
        <fullName evidence="2">Uncharacterized protein</fullName>
    </submittedName>
</protein>
<evidence type="ECO:0000256" key="1">
    <source>
        <dbReference type="SAM" id="MobiDB-lite"/>
    </source>
</evidence>
<evidence type="ECO:0000313" key="3">
    <source>
        <dbReference type="Proteomes" id="UP000799767"/>
    </source>
</evidence>
<name>A0A6A6PJI7_9PEZI</name>
<dbReference type="Proteomes" id="UP000799767">
    <property type="component" value="Unassembled WGS sequence"/>
</dbReference>
<evidence type="ECO:0000313" key="2">
    <source>
        <dbReference type="EMBL" id="KAF2479956.1"/>
    </source>
</evidence>
<dbReference type="GeneID" id="54475489"/>
<keyword evidence="3" id="KW-1185">Reference proteome</keyword>
<reference evidence="2" key="1">
    <citation type="journal article" date="2020" name="Stud. Mycol.">
        <title>101 Dothideomycetes genomes: a test case for predicting lifestyles and emergence of pathogens.</title>
        <authorList>
            <person name="Haridas S."/>
            <person name="Albert R."/>
            <person name="Binder M."/>
            <person name="Bloem J."/>
            <person name="Labutti K."/>
            <person name="Salamov A."/>
            <person name="Andreopoulos B."/>
            <person name="Baker S."/>
            <person name="Barry K."/>
            <person name="Bills G."/>
            <person name="Bluhm B."/>
            <person name="Cannon C."/>
            <person name="Castanera R."/>
            <person name="Culley D."/>
            <person name="Daum C."/>
            <person name="Ezra D."/>
            <person name="Gonzalez J."/>
            <person name="Henrissat B."/>
            <person name="Kuo A."/>
            <person name="Liang C."/>
            <person name="Lipzen A."/>
            <person name="Lutzoni F."/>
            <person name="Magnuson J."/>
            <person name="Mondo S."/>
            <person name="Nolan M."/>
            <person name="Ohm R."/>
            <person name="Pangilinan J."/>
            <person name="Park H.-J."/>
            <person name="Ramirez L."/>
            <person name="Alfaro M."/>
            <person name="Sun H."/>
            <person name="Tritt A."/>
            <person name="Yoshinaga Y."/>
            <person name="Zwiers L.-H."/>
            <person name="Turgeon B."/>
            <person name="Goodwin S."/>
            <person name="Spatafora J."/>
            <person name="Crous P."/>
            <person name="Grigoriev I."/>
        </authorList>
    </citation>
    <scope>NUCLEOTIDE SEQUENCE</scope>
    <source>
        <strain evidence="2">CBS 113389</strain>
    </source>
</reference>
<dbReference type="EMBL" id="MU001640">
    <property type="protein sequence ID" value="KAF2479956.1"/>
    <property type="molecule type" value="Genomic_DNA"/>
</dbReference>
<sequence length="65" mass="7348">MGGGQHATLSVPPRTLDPERCKLGPCPRHSLHDRRVWRGPTRLKIQLPRLPMAFAPLIKRSTGER</sequence>
<organism evidence="2 3">
    <name type="scientific">Neohortaea acidophila</name>
    <dbReference type="NCBI Taxonomy" id="245834"/>
    <lineage>
        <taxon>Eukaryota</taxon>
        <taxon>Fungi</taxon>
        <taxon>Dikarya</taxon>
        <taxon>Ascomycota</taxon>
        <taxon>Pezizomycotina</taxon>
        <taxon>Dothideomycetes</taxon>
        <taxon>Dothideomycetidae</taxon>
        <taxon>Mycosphaerellales</taxon>
        <taxon>Teratosphaeriaceae</taxon>
        <taxon>Neohortaea</taxon>
    </lineage>
</organism>
<dbReference type="RefSeq" id="XP_033586526.1">
    <property type="nucleotide sequence ID" value="XM_033734487.1"/>
</dbReference>
<proteinExistence type="predicted"/>
<dbReference type="AlphaFoldDB" id="A0A6A6PJI7"/>
<accession>A0A6A6PJI7</accession>
<gene>
    <name evidence="2" type="ORF">BDY17DRAFT_302975</name>
</gene>